<evidence type="ECO:0000313" key="3">
    <source>
        <dbReference type="RefSeq" id="XP_016450522.1"/>
    </source>
</evidence>
<reference evidence="2 3" key="1">
    <citation type="submission" date="2025-04" db="UniProtKB">
        <authorList>
            <consortium name="RefSeq"/>
        </authorList>
    </citation>
    <scope>IDENTIFICATION</scope>
</reference>
<feature type="compositionally biased region" description="Polar residues" evidence="1">
    <location>
        <begin position="63"/>
        <end position="86"/>
    </location>
</feature>
<name>A0A1S3YE53_TOBAC</name>
<gene>
    <name evidence="2 3" type="primary">LOC107775312</name>
</gene>
<proteinExistence type="predicted"/>
<dbReference type="KEGG" id="nta:107775312"/>
<protein>
    <submittedName>
        <fullName evidence="2 3">Uncharacterized protein</fullName>
    </submittedName>
</protein>
<evidence type="ECO:0000313" key="2">
    <source>
        <dbReference type="RefSeq" id="XP_016450521.1"/>
    </source>
</evidence>
<feature type="region of interest" description="Disordered" evidence="1">
    <location>
        <begin position="59"/>
        <end position="93"/>
    </location>
</feature>
<evidence type="ECO:0000256" key="1">
    <source>
        <dbReference type="SAM" id="MobiDB-lite"/>
    </source>
</evidence>
<accession>A0A1S3YE53</accession>
<dbReference type="RefSeq" id="XP_016450521.1">
    <property type="nucleotide sequence ID" value="XM_016595035.1"/>
</dbReference>
<sequence>MVTYWLLNSLSKEIGVSVIYSTSAKILWNSLEHIFGQTNGVKLYQLQKEISMLVQGVQGRAPQRNNNQSQQKSWINSQKVNNTQQKPKGRKAKFNPNVSCTHCMKIGHVRADCYRINGFPDDFQFTRSTQVKANAIIEGQDNDNGSTQSNDATPQTQFFSKEQVSELMNLIKQAQFGTTATP</sequence>
<dbReference type="SUPFAM" id="SSF57756">
    <property type="entry name" value="Retrovirus zinc finger-like domains"/>
    <property type="match status" value="1"/>
</dbReference>
<dbReference type="AlphaFoldDB" id="A0A1S3YE53"/>
<dbReference type="OrthoDB" id="1305802at2759"/>
<dbReference type="GO" id="GO:0003676">
    <property type="term" value="F:nucleic acid binding"/>
    <property type="evidence" value="ECO:0007669"/>
    <property type="project" value="InterPro"/>
</dbReference>
<dbReference type="PANTHER" id="PTHR37610:SF97">
    <property type="entry name" value="RETROTRANSPOSON GAG DOMAIN-CONTAINING PROTEIN"/>
    <property type="match status" value="1"/>
</dbReference>
<dbReference type="PaxDb" id="4097-A0A1S3YE53"/>
<dbReference type="RefSeq" id="XP_016450522.1">
    <property type="nucleotide sequence ID" value="XM_016595036.1"/>
</dbReference>
<dbReference type="InterPro" id="IPR036875">
    <property type="entry name" value="Znf_CCHC_sf"/>
</dbReference>
<organism evidence="2">
    <name type="scientific">Nicotiana tabacum</name>
    <name type="common">Common tobacco</name>
    <dbReference type="NCBI Taxonomy" id="4097"/>
    <lineage>
        <taxon>Eukaryota</taxon>
        <taxon>Viridiplantae</taxon>
        <taxon>Streptophyta</taxon>
        <taxon>Embryophyta</taxon>
        <taxon>Tracheophyta</taxon>
        <taxon>Spermatophyta</taxon>
        <taxon>Magnoliopsida</taxon>
        <taxon>eudicotyledons</taxon>
        <taxon>Gunneridae</taxon>
        <taxon>Pentapetalae</taxon>
        <taxon>asterids</taxon>
        <taxon>lamiids</taxon>
        <taxon>Solanales</taxon>
        <taxon>Solanaceae</taxon>
        <taxon>Nicotianoideae</taxon>
        <taxon>Nicotianeae</taxon>
        <taxon>Nicotiana</taxon>
    </lineage>
</organism>
<dbReference type="GO" id="GO:0008270">
    <property type="term" value="F:zinc ion binding"/>
    <property type="evidence" value="ECO:0007669"/>
    <property type="project" value="InterPro"/>
</dbReference>
<dbReference type="PANTHER" id="PTHR37610">
    <property type="entry name" value="CCHC-TYPE DOMAIN-CONTAINING PROTEIN"/>
    <property type="match status" value="1"/>
</dbReference>